<dbReference type="PROSITE" id="PS50878">
    <property type="entry name" value="RT_POL"/>
    <property type="match status" value="1"/>
</dbReference>
<dbReference type="AlphaFoldDB" id="A0AA86TSG0"/>
<keyword evidence="4" id="KW-1185">Reference proteome</keyword>
<gene>
    <name evidence="2" type="ORF">HINF_LOCUS14581</name>
    <name evidence="3" type="ORF">HINF_LOCUS1490</name>
</gene>
<evidence type="ECO:0000259" key="1">
    <source>
        <dbReference type="PROSITE" id="PS50878"/>
    </source>
</evidence>
<dbReference type="InterPro" id="IPR000477">
    <property type="entry name" value="RT_dom"/>
</dbReference>
<accession>A0AA86TSG0</accession>
<dbReference type="SUPFAM" id="SSF56672">
    <property type="entry name" value="DNA/RNA polymerases"/>
    <property type="match status" value="1"/>
</dbReference>
<organism evidence="2">
    <name type="scientific">Hexamita inflata</name>
    <dbReference type="NCBI Taxonomy" id="28002"/>
    <lineage>
        <taxon>Eukaryota</taxon>
        <taxon>Metamonada</taxon>
        <taxon>Diplomonadida</taxon>
        <taxon>Hexamitidae</taxon>
        <taxon>Hexamitinae</taxon>
        <taxon>Hexamita</taxon>
    </lineage>
</organism>
<proteinExistence type="predicted"/>
<sequence length="203" mass="23376">MSLINLSPNGHPIMTQVRPVCIQNSLSNVLHSTILKRKDLLPRKFCMEQHLFYKNNMQQCKIDAHKLSKKSVVMKIDIQNAFNETQLETLLYGMETQLAPMQTQLYICGIIEAQNCLETASYNLIQGSSLSSLCFSYAIEPILKQLKKKYRISCYADDIIIENGQSSEKEVIDFATSLFSKYGFTINEKKYFSMANDWQRNHL</sequence>
<dbReference type="Gene3D" id="3.30.70.270">
    <property type="match status" value="1"/>
</dbReference>
<dbReference type="InterPro" id="IPR043502">
    <property type="entry name" value="DNA/RNA_pol_sf"/>
</dbReference>
<evidence type="ECO:0000313" key="3">
    <source>
        <dbReference type="EMBL" id="CAL5971608.1"/>
    </source>
</evidence>
<name>A0AA86TSG0_9EUKA</name>
<protein>
    <submittedName>
        <fullName evidence="2">RT/endonuclease</fullName>
    </submittedName>
</protein>
<dbReference type="EMBL" id="CATOUU010000380">
    <property type="protein sequence ID" value="CAI9926936.1"/>
    <property type="molecule type" value="Genomic_DNA"/>
</dbReference>
<dbReference type="InterPro" id="IPR043128">
    <property type="entry name" value="Rev_trsase/Diguanyl_cyclase"/>
</dbReference>
<feature type="domain" description="Reverse transcriptase" evidence="1">
    <location>
        <begin position="1"/>
        <end position="203"/>
    </location>
</feature>
<reference evidence="2" key="1">
    <citation type="submission" date="2023-06" db="EMBL/GenBank/DDBJ databases">
        <authorList>
            <person name="Kurt Z."/>
        </authorList>
    </citation>
    <scope>NUCLEOTIDE SEQUENCE</scope>
</reference>
<dbReference type="Proteomes" id="UP001642409">
    <property type="component" value="Unassembled WGS sequence"/>
</dbReference>
<evidence type="ECO:0000313" key="4">
    <source>
        <dbReference type="Proteomes" id="UP001642409"/>
    </source>
</evidence>
<dbReference type="EMBL" id="CAXDID020000003">
    <property type="protein sequence ID" value="CAL5971608.1"/>
    <property type="molecule type" value="Genomic_DNA"/>
</dbReference>
<comment type="caution">
    <text evidence="2">The sequence shown here is derived from an EMBL/GenBank/DDBJ whole genome shotgun (WGS) entry which is preliminary data.</text>
</comment>
<dbReference type="Pfam" id="PF00078">
    <property type="entry name" value="RVT_1"/>
    <property type="match status" value="1"/>
</dbReference>
<reference evidence="3 4" key="2">
    <citation type="submission" date="2024-07" db="EMBL/GenBank/DDBJ databases">
        <authorList>
            <person name="Akdeniz Z."/>
        </authorList>
    </citation>
    <scope>NUCLEOTIDE SEQUENCE [LARGE SCALE GENOMIC DNA]</scope>
</reference>
<evidence type="ECO:0000313" key="2">
    <source>
        <dbReference type="EMBL" id="CAI9926936.1"/>
    </source>
</evidence>